<reference evidence="1 2" key="1">
    <citation type="journal article" date="2015" name="Proc. Natl. Acad. Sci. U.S.A.">
        <title>The resurrection genome of Boea hygrometrica: A blueprint for survival of dehydration.</title>
        <authorList>
            <person name="Xiao L."/>
            <person name="Yang G."/>
            <person name="Zhang L."/>
            <person name="Yang X."/>
            <person name="Zhao S."/>
            <person name="Ji Z."/>
            <person name="Zhou Q."/>
            <person name="Hu M."/>
            <person name="Wang Y."/>
            <person name="Chen M."/>
            <person name="Xu Y."/>
            <person name="Jin H."/>
            <person name="Xiao X."/>
            <person name="Hu G."/>
            <person name="Bao F."/>
            <person name="Hu Y."/>
            <person name="Wan P."/>
            <person name="Li L."/>
            <person name="Deng X."/>
            <person name="Kuang T."/>
            <person name="Xiang C."/>
            <person name="Zhu J.K."/>
            <person name="Oliver M.J."/>
            <person name="He Y."/>
        </authorList>
    </citation>
    <scope>NUCLEOTIDE SEQUENCE [LARGE SCALE GENOMIC DNA]</scope>
    <source>
        <strain evidence="2">cv. XS01</strain>
    </source>
</reference>
<gene>
    <name evidence="1" type="ORF">F511_38127</name>
</gene>
<evidence type="ECO:0000313" key="2">
    <source>
        <dbReference type="Proteomes" id="UP000250235"/>
    </source>
</evidence>
<protein>
    <submittedName>
        <fullName evidence="1">Uncharacterized protein</fullName>
    </submittedName>
</protein>
<accession>A0A2Z7DI09</accession>
<proteinExistence type="predicted"/>
<dbReference type="EMBL" id="KQ987321">
    <property type="protein sequence ID" value="KZV57345.1"/>
    <property type="molecule type" value="Genomic_DNA"/>
</dbReference>
<keyword evidence="2" id="KW-1185">Reference proteome</keyword>
<organism evidence="1 2">
    <name type="scientific">Dorcoceras hygrometricum</name>
    <dbReference type="NCBI Taxonomy" id="472368"/>
    <lineage>
        <taxon>Eukaryota</taxon>
        <taxon>Viridiplantae</taxon>
        <taxon>Streptophyta</taxon>
        <taxon>Embryophyta</taxon>
        <taxon>Tracheophyta</taxon>
        <taxon>Spermatophyta</taxon>
        <taxon>Magnoliopsida</taxon>
        <taxon>eudicotyledons</taxon>
        <taxon>Gunneridae</taxon>
        <taxon>Pentapetalae</taxon>
        <taxon>asterids</taxon>
        <taxon>lamiids</taxon>
        <taxon>Lamiales</taxon>
        <taxon>Gesneriaceae</taxon>
        <taxon>Didymocarpoideae</taxon>
        <taxon>Trichosporeae</taxon>
        <taxon>Loxocarpinae</taxon>
        <taxon>Dorcoceras</taxon>
    </lineage>
</organism>
<sequence length="128" mass="13858">MVLTNKPKSYAEAIDTAIDIEEGLQNLVLAGSSWRRLIVLLFRERSLHSPPSQPISPSSSSRWLSSLAVRGFDHEVSSSRRSRVLALLVQAVRVAVDLGLSFAAFAVESILPRSVLVCSPSVPSSSDI</sequence>
<dbReference type="Proteomes" id="UP000250235">
    <property type="component" value="Unassembled WGS sequence"/>
</dbReference>
<evidence type="ECO:0000313" key="1">
    <source>
        <dbReference type="EMBL" id="KZV57345.1"/>
    </source>
</evidence>
<name>A0A2Z7DI09_9LAMI</name>
<dbReference type="AlphaFoldDB" id="A0A2Z7DI09"/>